<sequence length="313" mass="33611">MHVTDERWRELLHVRATDPAAIERAYAKRVRRADLLAGKQTLFLVAADHPARGALGVGADRTAMADRRTLLERLLIALANPDVDGVLGSPDVVEELLLLDALDDKVVIGSMNRGGLAGAEWEIDDRFTGYDAESLARFRLDGGKMLLRLVDSDAGTVPTLQACAQAVSELAAHELMAMVEPLSYHRDDNGALVMSKDALSLSRAITVASGLGVTSAYTWLKIPAPPDISVLDATTLPVLVLGGAPSGDSAVDRALWGGALGHDVVRGLVVGRTLLYPPDGDVARAVDTAAHLLQETRRDRIADTHRLRTEEER</sequence>
<gene>
    <name evidence="2" type="ORF">IU470_17565</name>
</gene>
<dbReference type="Gene3D" id="3.20.20.70">
    <property type="entry name" value="Aldolase class I"/>
    <property type="match status" value="1"/>
</dbReference>
<dbReference type="InterPro" id="IPR054574">
    <property type="entry name" value="Cgl0159_dom"/>
</dbReference>
<dbReference type="Pfam" id="PF22649">
    <property type="entry name" value="Cgl0159"/>
    <property type="match status" value="1"/>
</dbReference>
<evidence type="ECO:0000313" key="3">
    <source>
        <dbReference type="Proteomes" id="UP000807309"/>
    </source>
</evidence>
<organism evidence="2 3">
    <name type="scientific">Nocardia abscessus</name>
    <dbReference type="NCBI Taxonomy" id="120957"/>
    <lineage>
        <taxon>Bacteria</taxon>
        <taxon>Bacillati</taxon>
        <taxon>Actinomycetota</taxon>
        <taxon>Actinomycetes</taxon>
        <taxon>Mycobacteriales</taxon>
        <taxon>Nocardiaceae</taxon>
        <taxon>Nocardia</taxon>
    </lineage>
</organism>
<dbReference type="Proteomes" id="UP000807309">
    <property type="component" value="Unassembled WGS sequence"/>
</dbReference>
<dbReference type="SUPFAM" id="SSF51569">
    <property type="entry name" value="Aldolase"/>
    <property type="match status" value="1"/>
</dbReference>
<reference evidence="2 3" key="1">
    <citation type="submission" date="2020-10" db="EMBL/GenBank/DDBJ databases">
        <title>Identification of Nocardia species via Next-generation sequencing and recognition of intraspecies genetic diversity.</title>
        <authorList>
            <person name="Li P."/>
            <person name="Li P."/>
            <person name="Lu B."/>
        </authorList>
    </citation>
    <scope>NUCLEOTIDE SEQUENCE [LARGE SCALE GENOMIC DNA]</scope>
    <source>
        <strain evidence="2 3">N-11</strain>
    </source>
</reference>
<dbReference type="EMBL" id="JADLRE010000012">
    <property type="protein sequence ID" value="MBF6226906.1"/>
    <property type="molecule type" value="Genomic_DNA"/>
</dbReference>
<feature type="domain" description="Cgl0159-like" evidence="1">
    <location>
        <begin position="41"/>
        <end position="290"/>
    </location>
</feature>
<dbReference type="InterPro" id="IPR013785">
    <property type="entry name" value="Aldolase_TIM"/>
</dbReference>
<proteinExistence type="predicted"/>
<evidence type="ECO:0000313" key="2">
    <source>
        <dbReference type="EMBL" id="MBF6226906.1"/>
    </source>
</evidence>
<evidence type="ECO:0000259" key="1">
    <source>
        <dbReference type="Pfam" id="PF22649"/>
    </source>
</evidence>
<protein>
    <submittedName>
        <fullName evidence="2">Aldolase</fullName>
    </submittedName>
</protein>
<comment type="caution">
    <text evidence="2">The sequence shown here is derived from an EMBL/GenBank/DDBJ whole genome shotgun (WGS) entry which is preliminary data.</text>
</comment>
<keyword evidence="3" id="KW-1185">Reference proteome</keyword>
<accession>A0ABS0C960</accession>
<name>A0ABS0C960_9NOCA</name>
<dbReference type="RefSeq" id="WP_195033946.1">
    <property type="nucleotide sequence ID" value="NZ_JADLRE010000012.1"/>
</dbReference>